<keyword evidence="15" id="KW-1185">Reference proteome</keyword>
<evidence type="ECO:0000259" key="13">
    <source>
        <dbReference type="PROSITE" id="PS51203"/>
    </source>
</evidence>
<evidence type="ECO:0000256" key="10">
    <source>
        <dbReference type="ARBA" id="ARBA00024430"/>
    </source>
</evidence>
<dbReference type="FunFam" id="2.60.40.790:FF:000015">
    <property type="entry name" value="dynein assembly factor 4, axonemal isoform X1"/>
    <property type="match status" value="1"/>
</dbReference>
<comment type="caution">
    <text evidence="14">The sequence shown here is derived from an EMBL/GenBank/DDBJ whole genome shotgun (WGS) entry which is preliminary data.</text>
</comment>
<dbReference type="Proteomes" id="UP001152320">
    <property type="component" value="Chromosome 9"/>
</dbReference>
<dbReference type="GO" id="GO:0036158">
    <property type="term" value="P:outer dynein arm assembly"/>
    <property type="evidence" value="ECO:0007669"/>
    <property type="project" value="TreeGrafter"/>
</dbReference>
<dbReference type="PANTHER" id="PTHR46492">
    <property type="entry name" value="DYNEIN ASSEMBLY FACTOR 4, AXONEMAL"/>
    <property type="match status" value="1"/>
</dbReference>
<evidence type="ECO:0000256" key="11">
    <source>
        <dbReference type="PROSITE-ProRule" id="PRU00339"/>
    </source>
</evidence>
<feature type="domain" description="CS" evidence="13">
    <location>
        <begin position="3"/>
        <end position="87"/>
    </location>
</feature>
<feature type="region of interest" description="Disordered" evidence="12">
    <location>
        <begin position="105"/>
        <end position="189"/>
    </location>
</feature>
<keyword evidence="4" id="KW-0677">Repeat</keyword>
<dbReference type="InterPro" id="IPR037894">
    <property type="entry name" value="CS_DYX1C1"/>
</dbReference>
<evidence type="ECO:0000256" key="8">
    <source>
        <dbReference type="ARBA" id="ARBA00023273"/>
    </source>
</evidence>
<keyword evidence="7" id="KW-0539">Nucleus</keyword>
<evidence type="ECO:0000256" key="2">
    <source>
        <dbReference type="ARBA" id="ARBA00004487"/>
    </source>
</evidence>
<evidence type="ECO:0000313" key="14">
    <source>
        <dbReference type="EMBL" id="KAJ8036285.1"/>
    </source>
</evidence>
<dbReference type="GO" id="GO:0007399">
    <property type="term" value="P:nervous system development"/>
    <property type="evidence" value="ECO:0007669"/>
    <property type="project" value="UniProtKB-KW"/>
</dbReference>
<keyword evidence="5 11" id="KW-0802">TPR repeat</keyword>
<dbReference type="GO" id="GO:0005634">
    <property type="term" value="C:nucleus"/>
    <property type="evidence" value="ECO:0007669"/>
    <property type="project" value="UniProtKB-SubCell"/>
</dbReference>
<evidence type="ECO:0000256" key="12">
    <source>
        <dbReference type="SAM" id="MobiDB-lite"/>
    </source>
</evidence>
<keyword evidence="8" id="KW-0966">Cell projection</keyword>
<dbReference type="GO" id="GO:0036159">
    <property type="term" value="P:inner dynein arm assembly"/>
    <property type="evidence" value="ECO:0007669"/>
    <property type="project" value="TreeGrafter"/>
</dbReference>
<dbReference type="SUPFAM" id="SSF49764">
    <property type="entry name" value="HSP20-like chaperones"/>
    <property type="match status" value="1"/>
</dbReference>
<dbReference type="InterPro" id="IPR008978">
    <property type="entry name" value="HSP20-like_chaperone"/>
</dbReference>
<dbReference type="GO" id="GO:0043005">
    <property type="term" value="C:neuron projection"/>
    <property type="evidence" value="ECO:0007669"/>
    <property type="project" value="UniProtKB-SubCell"/>
</dbReference>
<protein>
    <recommendedName>
        <fullName evidence="10">Dynein axonemal assembly factor 4</fullName>
    </recommendedName>
</protein>
<evidence type="ECO:0000256" key="7">
    <source>
        <dbReference type="ARBA" id="ARBA00023242"/>
    </source>
</evidence>
<evidence type="ECO:0000256" key="6">
    <source>
        <dbReference type="ARBA" id="ARBA00022902"/>
    </source>
</evidence>
<evidence type="ECO:0000256" key="9">
    <source>
        <dbReference type="ARBA" id="ARBA00024190"/>
    </source>
</evidence>
<dbReference type="FunFam" id="1.25.40.10:FF:000176">
    <property type="entry name" value="dynein assembly factor 4, axonemal isoform X1"/>
    <property type="match status" value="1"/>
</dbReference>
<dbReference type="AlphaFoldDB" id="A0A9Q1H8C1"/>
<dbReference type="GO" id="GO:0120293">
    <property type="term" value="C:dynein axonemal particle"/>
    <property type="evidence" value="ECO:0007669"/>
    <property type="project" value="UniProtKB-SubCell"/>
</dbReference>
<dbReference type="PROSITE" id="PS50005">
    <property type="entry name" value="TPR"/>
    <property type="match status" value="1"/>
</dbReference>
<keyword evidence="6" id="KW-0524">Neurogenesis</keyword>
<dbReference type="GO" id="GO:0003341">
    <property type="term" value="P:cilium movement"/>
    <property type="evidence" value="ECO:0007669"/>
    <property type="project" value="InterPro"/>
</dbReference>
<dbReference type="CDD" id="cd06469">
    <property type="entry name" value="p23_DYX1C1_like"/>
    <property type="match status" value="1"/>
</dbReference>
<dbReference type="PROSITE" id="PS51203">
    <property type="entry name" value="CS"/>
    <property type="match status" value="1"/>
</dbReference>
<sequence length="367" mass="41846">MPITVKDFTWTETNSEVEIVVPLKGVKPSKVDIFSTDEYLKVSYPPFLFEVALFQSVVDEKSVAKVGDGAVTFHLIKKEAGVWGALSSSDKDDKEGMKAKREIAVKESQRKNQELEKERAKEKQEKDRAAVKEQMRLEEEKLAQIESEKEAERKRATEEIETWKEKQKSLGKEKSEQHEEEPAPRKGGQIDVSFTHRVFPTPVRESRIAEEEAWLKKQAEARKIEDVNDPDLRPEEKDPVWLKNKGDNFFKSENYLSAINAYNLAIRISPYLPSLHSNRSACHLKLGNYMKCVEDSSRALELLTPPVPANAQSRLKAHVRRGTAFCHLELYVEGLQDYEAALKIDPQNKELLQDAEKIRAVIQGDGT</sequence>
<organism evidence="14 15">
    <name type="scientific">Holothuria leucospilota</name>
    <name type="common">Black long sea cucumber</name>
    <name type="synonym">Mertensiothuria leucospilota</name>
    <dbReference type="NCBI Taxonomy" id="206669"/>
    <lineage>
        <taxon>Eukaryota</taxon>
        <taxon>Metazoa</taxon>
        <taxon>Echinodermata</taxon>
        <taxon>Eleutherozoa</taxon>
        <taxon>Echinozoa</taxon>
        <taxon>Holothuroidea</taxon>
        <taxon>Aspidochirotacea</taxon>
        <taxon>Aspidochirotida</taxon>
        <taxon>Holothuriidae</taxon>
        <taxon>Holothuria</taxon>
    </lineage>
</organism>
<reference evidence="14" key="1">
    <citation type="submission" date="2021-10" db="EMBL/GenBank/DDBJ databases">
        <title>Tropical sea cucumber genome reveals ecological adaptation and Cuvierian tubules defense mechanism.</title>
        <authorList>
            <person name="Chen T."/>
        </authorList>
    </citation>
    <scope>NUCLEOTIDE SEQUENCE</scope>
    <source>
        <strain evidence="14">Nanhai2018</strain>
        <tissue evidence="14">Muscle</tissue>
    </source>
</reference>
<gene>
    <name evidence="14" type="ORF">HOLleu_20214</name>
</gene>
<comment type="subcellular location">
    <subcellularLocation>
        <location evidence="2">Cell projection</location>
        <location evidence="2">Neuron projection</location>
    </subcellularLocation>
    <subcellularLocation>
        <location evidence="9">Dynein axonemal particle</location>
    </subcellularLocation>
    <subcellularLocation>
        <location evidence="1">Nucleus</location>
    </subcellularLocation>
</comment>
<accession>A0A9Q1H8C1</accession>
<evidence type="ECO:0000256" key="3">
    <source>
        <dbReference type="ARBA" id="ARBA00022490"/>
    </source>
</evidence>
<evidence type="ECO:0000313" key="15">
    <source>
        <dbReference type="Proteomes" id="UP001152320"/>
    </source>
</evidence>
<feature type="repeat" description="TPR" evidence="11">
    <location>
        <begin position="315"/>
        <end position="348"/>
    </location>
</feature>
<proteinExistence type="predicted"/>
<evidence type="ECO:0000256" key="4">
    <source>
        <dbReference type="ARBA" id="ARBA00022737"/>
    </source>
</evidence>
<evidence type="ECO:0000256" key="1">
    <source>
        <dbReference type="ARBA" id="ARBA00004123"/>
    </source>
</evidence>
<dbReference type="InterPro" id="IPR011990">
    <property type="entry name" value="TPR-like_helical_dom_sf"/>
</dbReference>
<dbReference type="SMART" id="SM00028">
    <property type="entry name" value="TPR"/>
    <property type="match status" value="3"/>
</dbReference>
<dbReference type="PANTHER" id="PTHR46492:SF1">
    <property type="entry name" value="DYNEIN AXONEMAL ASSEMBLY FACTOR 4"/>
    <property type="match status" value="1"/>
</dbReference>
<feature type="compositionally biased region" description="Basic and acidic residues" evidence="12">
    <location>
        <begin position="105"/>
        <end position="184"/>
    </location>
</feature>
<evidence type="ECO:0000256" key="5">
    <source>
        <dbReference type="ARBA" id="ARBA00022803"/>
    </source>
</evidence>
<dbReference type="SUPFAM" id="SSF48452">
    <property type="entry name" value="TPR-like"/>
    <property type="match status" value="1"/>
</dbReference>
<dbReference type="InterPro" id="IPR019734">
    <property type="entry name" value="TPR_rpt"/>
</dbReference>
<dbReference type="Gene3D" id="1.25.40.10">
    <property type="entry name" value="Tetratricopeptide repeat domain"/>
    <property type="match status" value="1"/>
</dbReference>
<dbReference type="InterPro" id="IPR052004">
    <property type="entry name" value="Dynein_assembly_factor_4"/>
</dbReference>
<dbReference type="InterPro" id="IPR007052">
    <property type="entry name" value="CS_dom"/>
</dbReference>
<dbReference type="OrthoDB" id="348005at2759"/>
<dbReference type="EMBL" id="JAIZAY010000009">
    <property type="protein sequence ID" value="KAJ8036285.1"/>
    <property type="molecule type" value="Genomic_DNA"/>
</dbReference>
<keyword evidence="3" id="KW-0963">Cytoplasm</keyword>
<dbReference type="Pfam" id="PF04969">
    <property type="entry name" value="CS"/>
    <property type="match status" value="1"/>
</dbReference>
<name>A0A9Q1H8C1_HOLLE</name>
<dbReference type="Gene3D" id="2.60.40.790">
    <property type="match status" value="1"/>
</dbReference>